<keyword evidence="3 5" id="KW-1133">Transmembrane helix</keyword>
<keyword evidence="4 5" id="KW-0472">Membrane</keyword>
<dbReference type="GeneID" id="68296888"/>
<dbReference type="OrthoDB" id="3650956at2759"/>
<feature type="transmembrane region" description="Helical" evidence="5">
    <location>
        <begin position="389"/>
        <end position="409"/>
    </location>
</feature>
<dbReference type="GO" id="GO:0046873">
    <property type="term" value="F:metal ion transmembrane transporter activity"/>
    <property type="evidence" value="ECO:0007669"/>
    <property type="project" value="InterPro"/>
</dbReference>
<comment type="caution">
    <text evidence="6">The sequence shown here is derived from an EMBL/GenBank/DDBJ whole genome shotgun (WGS) entry which is preliminary data.</text>
</comment>
<name>A0A9P3CWT9_9PEZI</name>
<evidence type="ECO:0000256" key="3">
    <source>
        <dbReference type="ARBA" id="ARBA00022989"/>
    </source>
</evidence>
<evidence type="ECO:0000256" key="4">
    <source>
        <dbReference type="ARBA" id="ARBA00023136"/>
    </source>
</evidence>
<reference evidence="6 7" key="1">
    <citation type="submission" date="2021-01" db="EMBL/GenBank/DDBJ databases">
        <title>Cercospora kikuchii MAFF 305040 whole genome shotgun sequence.</title>
        <authorList>
            <person name="Kashiwa T."/>
            <person name="Suzuki T."/>
        </authorList>
    </citation>
    <scope>NUCLEOTIDE SEQUENCE [LARGE SCALE GENOMIC DNA]</scope>
    <source>
        <strain evidence="6 7">MAFF 305040</strain>
    </source>
</reference>
<evidence type="ECO:0000313" key="7">
    <source>
        <dbReference type="Proteomes" id="UP000825890"/>
    </source>
</evidence>
<evidence type="ECO:0000256" key="5">
    <source>
        <dbReference type="SAM" id="Phobius"/>
    </source>
</evidence>
<keyword evidence="7" id="KW-1185">Reference proteome</keyword>
<dbReference type="Proteomes" id="UP000825890">
    <property type="component" value="Unassembled WGS sequence"/>
</dbReference>
<organism evidence="6 7">
    <name type="scientific">Cercospora kikuchii</name>
    <dbReference type="NCBI Taxonomy" id="84275"/>
    <lineage>
        <taxon>Eukaryota</taxon>
        <taxon>Fungi</taxon>
        <taxon>Dikarya</taxon>
        <taxon>Ascomycota</taxon>
        <taxon>Pezizomycotina</taxon>
        <taxon>Dothideomycetes</taxon>
        <taxon>Dothideomycetidae</taxon>
        <taxon>Mycosphaerellales</taxon>
        <taxon>Mycosphaerellaceae</taxon>
        <taxon>Cercospora</taxon>
    </lineage>
</organism>
<dbReference type="RefSeq" id="XP_044662732.1">
    <property type="nucleotide sequence ID" value="XM_044806797.1"/>
</dbReference>
<gene>
    <name evidence="6" type="ORF">CKM354_001131300</name>
</gene>
<dbReference type="GO" id="GO:0016020">
    <property type="term" value="C:membrane"/>
    <property type="evidence" value="ECO:0007669"/>
    <property type="project" value="UniProtKB-SubCell"/>
</dbReference>
<accession>A0A9P3CWT9</accession>
<dbReference type="Pfam" id="PF01544">
    <property type="entry name" value="CorA"/>
    <property type="match status" value="1"/>
</dbReference>
<proteinExistence type="predicted"/>
<dbReference type="InterPro" id="IPR002523">
    <property type="entry name" value="MgTranspt_CorA/ZnTranspt_ZntB"/>
</dbReference>
<evidence type="ECO:0000256" key="1">
    <source>
        <dbReference type="ARBA" id="ARBA00004141"/>
    </source>
</evidence>
<dbReference type="SUPFAM" id="SSF144083">
    <property type="entry name" value="Magnesium transport protein CorA, transmembrane region"/>
    <property type="match status" value="1"/>
</dbReference>
<keyword evidence="2 5" id="KW-0812">Transmembrane</keyword>
<dbReference type="AlphaFoldDB" id="A0A9P3CWT9"/>
<feature type="transmembrane region" description="Helical" evidence="5">
    <location>
        <begin position="421"/>
        <end position="445"/>
    </location>
</feature>
<comment type="subcellular location">
    <subcellularLocation>
        <location evidence="1">Membrane</location>
        <topology evidence="1">Multi-pass membrane protein</topology>
    </subcellularLocation>
</comment>
<dbReference type="EMBL" id="BOLY01000008">
    <property type="protein sequence ID" value="GIZ48245.1"/>
    <property type="molecule type" value="Genomic_DNA"/>
</dbReference>
<dbReference type="Gene3D" id="1.20.58.340">
    <property type="entry name" value="Magnesium transport protein CorA, transmembrane region"/>
    <property type="match status" value="1"/>
</dbReference>
<evidence type="ECO:0000256" key="2">
    <source>
        <dbReference type="ARBA" id="ARBA00022692"/>
    </source>
</evidence>
<protein>
    <submittedName>
        <fullName evidence="6">Uncharacterized protein</fullName>
    </submittedName>
</protein>
<dbReference type="InterPro" id="IPR045863">
    <property type="entry name" value="CorA_TM1_TM2"/>
</dbReference>
<evidence type="ECO:0000313" key="6">
    <source>
        <dbReference type="EMBL" id="GIZ48245.1"/>
    </source>
</evidence>
<sequence length="453" mass="51035">MSPQDYIQRFYAGIGQWETNLLLERHTHLARSATRASQHTVYAQAALELSHLQYIAVENASDETVLIVENIDLTWIAALGGCFDVEPAFFVEHAAAISGTCPEKAIIGQWSADRKKPVHTLSSIESWHIDGVTELGYGRLASTRDVLEHNNVLPRLAAFDQRRGWRVATRVSCCFLQPKLCLILVDAPICPAHDIPLLRPELRLPVGLNRGGLKVPCLYDDNCPSLFQALHQFFAHPWHFHILFAPRFTAEAHISPETFFHLLASSTWAANLRILDQNISRLAFDEIQRPNLRTTDDLHRQRKDLTTLLSEVNFLLKWLSPDVKSELTALKDTLPASKYIGYPDVILQDILENGNNLEKFLMDTFTLLLSTISVVDAEATKEQGRRTQMLTKLAFVYVPLSFVTGVFGMNVKEINGSQLSIWVSVVVLCVTGVSTLVLFMGYDWLQSRKSQSR</sequence>